<reference evidence="7 8" key="1">
    <citation type="journal article" date="2023" name="Commun. Biol.">
        <title>Genome analysis of Parmales, the sister group of diatoms, reveals the evolutionary specialization of diatoms from phago-mixotrophs to photoautotrophs.</title>
        <authorList>
            <person name="Ban H."/>
            <person name="Sato S."/>
            <person name="Yoshikawa S."/>
            <person name="Yamada K."/>
            <person name="Nakamura Y."/>
            <person name="Ichinomiya M."/>
            <person name="Sato N."/>
            <person name="Blanc-Mathieu R."/>
            <person name="Endo H."/>
            <person name="Kuwata A."/>
            <person name="Ogata H."/>
        </authorList>
    </citation>
    <scope>NUCLEOTIDE SEQUENCE [LARGE SCALE GENOMIC DNA]</scope>
</reference>
<proteinExistence type="inferred from homology"/>
<evidence type="ECO:0000256" key="2">
    <source>
        <dbReference type="ARBA" id="ARBA00007991"/>
    </source>
</evidence>
<gene>
    <name evidence="7" type="ORF">TeGR_g7551</name>
</gene>
<evidence type="ECO:0000256" key="4">
    <source>
        <dbReference type="ARBA" id="ARBA00023242"/>
    </source>
</evidence>
<evidence type="ECO:0000313" key="8">
    <source>
        <dbReference type="Proteomes" id="UP001165060"/>
    </source>
</evidence>
<name>A0ABQ6M3Z1_9STRA</name>
<dbReference type="Gene3D" id="1.25.10.10">
    <property type="entry name" value="Leucine-rich Repeat Variant"/>
    <property type="match status" value="1"/>
</dbReference>
<keyword evidence="8" id="KW-1185">Reference proteome</keyword>
<feature type="domain" description="Exportin-1/Importin-beta-like" evidence="6">
    <location>
        <begin position="202"/>
        <end position="306"/>
    </location>
</feature>
<dbReference type="Proteomes" id="UP001165060">
    <property type="component" value="Unassembled WGS sequence"/>
</dbReference>
<evidence type="ECO:0000256" key="5">
    <source>
        <dbReference type="SAM" id="MobiDB-lite"/>
    </source>
</evidence>
<dbReference type="Pfam" id="PF08389">
    <property type="entry name" value="Xpo1"/>
    <property type="match status" value="1"/>
</dbReference>
<comment type="similarity">
    <text evidence="2">Belongs to the importin beta family.</text>
</comment>
<dbReference type="InterPro" id="IPR057941">
    <property type="entry name" value="TPR_TNPO3_IPO13_2nd"/>
</dbReference>
<comment type="subcellular location">
    <subcellularLocation>
        <location evidence="1">Nucleus</location>
    </subcellularLocation>
</comment>
<comment type="caution">
    <text evidence="7">The sequence shown here is derived from an EMBL/GenBank/DDBJ whole genome shotgun (WGS) entry which is preliminary data.</text>
</comment>
<dbReference type="EMBL" id="BRYB01003679">
    <property type="protein sequence ID" value="GMI19081.1"/>
    <property type="molecule type" value="Genomic_DNA"/>
</dbReference>
<feature type="non-terminal residue" evidence="7">
    <location>
        <position position="428"/>
    </location>
</feature>
<dbReference type="SUPFAM" id="SSF48371">
    <property type="entry name" value="ARM repeat"/>
    <property type="match status" value="1"/>
</dbReference>
<dbReference type="InterPro" id="IPR016024">
    <property type="entry name" value="ARM-type_fold"/>
</dbReference>
<accession>A0ABQ6M3Z1</accession>
<evidence type="ECO:0000256" key="1">
    <source>
        <dbReference type="ARBA" id="ARBA00004123"/>
    </source>
</evidence>
<dbReference type="InterPro" id="IPR051345">
    <property type="entry name" value="Importin_beta-like_NTR"/>
</dbReference>
<keyword evidence="3" id="KW-0813">Transport</keyword>
<feature type="region of interest" description="Disordered" evidence="5">
    <location>
        <begin position="28"/>
        <end position="50"/>
    </location>
</feature>
<protein>
    <recommendedName>
        <fullName evidence="6">Exportin-1/Importin-beta-like domain-containing protein</fullName>
    </recommendedName>
</protein>
<feature type="compositionally biased region" description="Low complexity" evidence="5">
    <location>
        <begin position="28"/>
        <end position="38"/>
    </location>
</feature>
<sequence length="428" mass="46573">MIVQHSPAVGVELSSVHCALSVVYSTSGPSGPSSEASSAPPPTNDPLTQAYDLSSRAGADHFLVSFQRSPLAWQVVDQLLSNPVPPAVDPSAAGAAAASWAPSPSSGPHARAFFAAMTLHSKIRDDMYQLPAASLPSLRASLLQHAGRYASAGGAEARPTVTRLLLATSALAVQMQWDGLVEDALSGDPGRPGGGLEPLGKLELFKLAPEEANSPRLYLQNEQDRFVFNQNLSQAAPQVLDFILHSATSSPSDQALQEQCLSCLQMWIRYIPIPSSVWVSHPIIFEHVFTRALPSPALFEAATDVLVEILRSYESEHRANAALVQKMIPAVMSLDPAFRAALAAEDEDSVRAYCRIFTEMAESYMSLLMDAQDLGQVELVRLVLRCAAVPEQDAACITMNFWYRFVDSLETLEPYEFRQMKIDYFQPQ</sequence>
<dbReference type="PANTHER" id="PTHR12363">
    <property type="entry name" value="TRANSPORTIN 3 AND IMPORTIN 13"/>
    <property type="match status" value="1"/>
</dbReference>
<evidence type="ECO:0000313" key="7">
    <source>
        <dbReference type="EMBL" id="GMI19081.1"/>
    </source>
</evidence>
<dbReference type="PANTHER" id="PTHR12363:SF33">
    <property type="entry name" value="IMPORTIN-13"/>
    <property type="match status" value="1"/>
</dbReference>
<evidence type="ECO:0000256" key="3">
    <source>
        <dbReference type="ARBA" id="ARBA00022448"/>
    </source>
</evidence>
<keyword evidence="4" id="KW-0539">Nucleus</keyword>
<dbReference type="Pfam" id="PF24138">
    <property type="entry name" value="TPR_TNPO3_IPO13_2nd"/>
    <property type="match status" value="1"/>
</dbReference>
<evidence type="ECO:0000259" key="6">
    <source>
        <dbReference type="Pfam" id="PF08389"/>
    </source>
</evidence>
<organism evidence="7 8">
    <name type="scientific">Tetraparma gracilis</name>
    <dbReference type="NCBI Taxonomy" id="2962635"/>
    <lineage>
        <taxon>Eukaryota</taxon>
        <taxon>Sar</taxon>
        <taxon>Stramenopiles</taxon>
        <taxon>Ochrophyta</taxon>
        <taxon>Bolidophyceae</taxon>
        <taxon>Parmales</taxon>
        <taxon>Triparmaceae</taxon>
        <taxon>Tetraparma</taxon>
    </lineage>
</organism>
<dbReference type="InterPro" id="IPR013598">
    <property type="entry name" value="Exportin-1/Importin-b-like"/>
</dbReference>
<dbReference type="InterPro" id="IPR011989">
    <property type="entry name" value="ARM-like"/>
</dbReference>